<dbReference type="InterPro" id="IPR002347">
    <property type="entry name" value="SDR_fam"/>
</dbReference>
<comment type="similarity">
    <text evidence="1">Belongs to the short-chain dehydrogenases/reductases (SDR) family.</text>
</comment>
<comment type="caution">
    <text evidence="3">The sequence shown here is derived from an EMBL/GenBank/DDBJ whole genome shotgun (WGS) entry which is preliminary data.</text>
</comment>
<dbReference type="Pfam" id="PF00106">
    <property type="entry name" value="adh_short"/>
    <property type="match status" value="1"/>
</dbReference>
<dbReference type="PANTHER" id="PTHR24320">
    <property type="entry name" value="RETINOL DEHYDROGENASE"/>
    <property type="match status" value="1"/>
</dbReference>
<keyword evidence="4" id="KW-1185">Reference proteome</keyword>
<evidence type="ECO:0000256" key="1">
    <source>
        <dbReference type="ARBA" id="ARBA00006484"/>
    </source>
</evidence>
<accession>A0A9P9EJY0</accession>
<keyword evidence="2" id="KW-0560">Oxidoreductase</keyword>
<organism evidence="3 4">
    <name type="scientific">Dendryphion nanum</name>
    <dbReference type="NCBI Taxonomy" id="256645"/>
    <lineage>
        <taxon>Eukaryota</taxon>
        <taxon>Fungi</taxon>
        <taxon>Dikarya</taxon>
        <taxon>Ascomycota</taxon>
        <taxon>Pezizomycotina</taxon>
        <taxon>Dothideomycetes</taxon>
        <taxon>Pleosporomycetidae</taxon>
        <taxon>Pleosporales</taxon>
        <taxon>Torulaceae</taxon>
        <taxon>Dendryphion</taxon>
    </lineage>
</organism>
<dbReference type="OrthoDB" id="191139at2759"/>
<name>A0A9P9EJY0_9PLEO</name>
<dbReference type="AlphaFoldDB" id="A0A9P9EJY0"/>
<dbReference type="PANTHER" id="PTHR24320:SF154">
    <property type="entry name" value="OXIDOREDUCTASE, SHORT-CHAIN DEHYDROGENASE_REDUCTASE FAMILY (AFU_ORTHOLOGUE AFUA_2G04560)"/>
    <property type="match status" value="1"/>
</dbReference>
<evidence type="ECO:0008006" key="5">
    <source>
        <dbReference type="Google" id="ProtNLM"/>
    </source>
</evidence>
<evidence type="ECO:0000256" key="2">
    <source>
        <dbReference type="ARBA" id="ARBA00023002"/>
    </source>
</evidence>
<protein>
    <recommendedName>
        <fullName evidence="5">Oxidoreductase</fullName>
    </recommendedName>
</protein>
<dbReference type="InterPro" id="IPR036291">
    <property type="entry name" value="NAD(P)-bd_dom_sf"/>
</dbReference>
<gene>
    <name evidence="3" type="ORF">B0J11DRAFT_423914</name>
</gene>
<dbReference type="EMBL" id="JAGMWT010000001">
    <property type="protein sequence ID" value="KAH7138848.1"/>
    <property type="molecule type" value="Genomic_DNA"/>
</dbReference>
<sequence>GTAGLGIETIKHLAAHSPAHIYFSGRNSKAGDTLVAELGAKYPDVGFTFVQMDLSSLASIKNAVEKCFTHSRLDILVNNAGIMAMPPALSTDGYEIQFATNHLGHAMLLRQLLPTLLKTAEQPGTDVRVISLSSLGFRGHPLNGIEFAKLEAGSTLSLIFMGSWIRYGQSKLANILYASELARLHPSITSISVHPGVVKTPLVSSQKWYNRWFIYVSQFLIGVKLLEPEQGAWNTVWAASAAKKEDLRNGGFYTPVGVDGWKSVLDKTARNEELAAKLWVWTEGILKKH</sequence>
<evidence type="ECO:0000313" key="4">
    <source>
        <dbReference type="Proteomes" id="UP000700596"/>
    </source>
</evidence>
<dbReference type="Proteomes" id="UP000700596">
    <property type="component" value="Unassembled WGS sequence"/>
</dbReference>
<feature type="non-terminal residue" evidence="3">
    <location>
        <position position="1"/>
    </location>
</feature>
<dbReference type="PRINTS" id="PR00081">
    <property type="entry name" value="GDHRDH"/>
</dbReference>
<dbReference type="SUPFAM" id="SSF51735">
    <property type="entry name" value="NAD(P)-binding Rossmann-fold domains"/>
    <property type="match status" value="1"/>
</dbReference>
<proteinExistence type="inferred from homology"/>
<evidence type="ECO:0000313" key="3">
    <source>
        <dbReference type="EMBL" id="KAH7138848.1"/>
    </source>
</evidence>
<dbReference type="GO" id="GO:0016491">
    <property type="term" value="F:oxidoreductase activity"/>
    <property type="evidence" value="ECO:0007669"/>
    <property type="project" value="UniProtKB-KW"/>
</dbReference>
<reference evidence="3" key="1">
    <citation type="journal article" date="2021" name="Nat. Commun.">
        <title>Genetic determinants of endophytism in the Arabidopsis root mycobiome.</title>
        <authorList>
            <person name="Mesny F."/>
            <person name="Miyauchi S."/>
            <person name="Thiergart T."/>
            <person name="Pickel B."/>
            <person name="Atanasova L."/>
            <person name="Karlsson M."/>
            <person name="Huettel B."/>
            <person name="Barry K.W."/>
            <person name="Haridas S."/>
            <person name="Chen C."/>
            <person name="Bauer D."/>
            <person name="Andreopoulos W."/>
            <person name="Pangilinan J."/>
            <person name="LaButti K."/>
            <person name="Riley R."/>
            <person name="Lipzen A."/>
            <person name="Clum A."/>
            <person name="Drula E."/>
            <person name="Henrissat B."/>
            <person name="Kohler A."/>
            <person name="Grigoriev I.V."/>
            <person name="Martin F.M."/>
            <person name="Hacquard S."/>
        </authorList>
    </citation>
    <scope>NUCLEOTIDE SEQUENCE</scope>
    <source>
        <strain evidence="3">MPI-CAGE-CH-0243</strain>
    </source>
</reference>
<dbReference type="Gene3D" id="3.40.50.720">
    <property type="entry name" value="NAD(P)-binding Rossmann-like Domain"/>
    <property type="match status" value="1"/>
</dbReference>